<gene>
    <name evidence="3" type="ORF">H9763_11625</name>
</gene>
<reference evidence="3" key="1">
    <citation type="journal article" date="2021" name="PeerJ">
        <title>Extensive microbial diversity within the chicken gut microbiome revealed by metagenomics and culture.</title>
        <authorList>
            <person name="Gilroy R."/>
            <person name="Ravi A."/>
            <person name="Getino M."/>
            <person name="Pursley I."/>
            <person name="Horton D.L."/>
            <person name="Alikhan N.F."/>
            <person name="Baker D."/>
            <person name="Gharbi K."/>
            <person name="Hall N."/>
            <person name="Watson M."/>
            <person name="Adriaenssens E.M."/>
            <person name="Foster-Nyarko E."/>
            <person name="Jarju S."/>
            <person name="Secka A."/>
            <person name="Antonio M."/>
            <person name="Oren A."/>
            <person name="Chaudhuri R.R."/>
            <person name="La Ragione R."/>
            <person name="Hildebrand F."/>
            <person name="Pallen M.J."/>
        </authorList>
    </citation>
    <scope>NUCLEOTIDE SEQUENCE</scope>
    <source>
        <strain evidence="3">USAMLcec3-2134</strain>
    </source>
</reference>
<dbReference type="GO" id="GO:0016757">
    <property type="term" value="F:glycosyltransferase activity"/>
    <property type="evidence" value="ECO:0007669"/>
    <property type="project" value="InterPro"/>
</dbReference>
<name>A0A9D2MU24_9FIRM</name>
<dbReference type="AlphaFoldDB" id="A0A9D2MU24"/>
<protein>
    <submittedName>
        <fullName evidence="3">Glycosyltransferase</fullName>
    </submittedName>
</protein>
<feature type="domain" description="Glycosyl transferase family 1" evidence="2">
    <location>
        <begin position="218"/>
        <end position="382"/>
    </location>
</feature>
<dbReference type="Pfam" id="PF00534">
    <property type="entry name" value="Glycos_transf_1"/>
    <property type="match status" value="1"/>
</dbReference>
<dbReference type="SUPFAM" id="SSF53756">
    <property type="entry name" value="UDP-Glycosyltransferase/glycogen phosphorylase"/>
    <property type="match status" value="1"/>
</dbReference>
<dbReference type="PANTHER" id="PTHR12526:SF584">
    <property type="entry name" value="GLYCOSYLTRANSFERASE"/>
    <property type="match status" value="1"/>
</dbReference>
<reference evidence="3" key="2">
    <citation type="submission" date="2021-04" db="EMBL/GenBank/DDBJ databases">
        <authorList>
            <person name="Gilroy R."/>
        </authorList>
    </citation>
    <scope>NUCLEOTIDE SEQUENCE</scope>
    <source>
        <strain evidence="3">USAMLcec3-2134</strain>
    </source>
</reference>
<proteinExistence type="predicted"/>
<dbReference type="CDD" id="cd03801">
    <property type="entry name" value="GT4_PimA-like"/>
    <property type="match status" value="1"/>
</dbReference>
<accession>A0A9D2MU24</accession>
<sequence length="409" mass="46695">MENILISAYACEPDKGSEPGAGWNWAVEIAKYHSVTVITRTNNRDSIEKELAVHPRSNMKFLYYDLPDSIRRWKKGQKGIQLYYTLWQAGAYRCAKKMIKEQRYSLVFAVTFGTMWLPTFMYKLPLPFIWGPLGGGEGVPGVLWPHLTARQMMVEWIRRVNKHISVTNPWFRSACRASKALVLRTEDSLACIPHKYRDKCSLMIETGVSEEICNKWGEGVKESGRAFVVSGRLVGFKLIDIAIRAMDIVVKSHPETELRIVGGGECEKQLRKLVKSFSLERNIAFTGMLPKEESVREIRKALALVVTSAREGGAWVFYEAMMCKTPIICMDTSGMHILVEDDGGIKIPVADYDTMVSRFAEAMIWMLEHPEQAKEMGERGYEAVRNKWTWEKKGLYFEELLKRTGLDNS</sequence>
<dbReference type="InterPro" id="IPR001296">
    <property type="entry name" value="Glyco_trans_1"/>
</dbReference>
<organism evidence="3 4">
    <name type="scientific">Candidatus Eisenbergiella merdigallinarum</name>
    <dbReference type="NCBI Taxonomy" id="2838552"/>
    <lineage>
        <taxon>Bacteria</taxon>
        <taxon>Bacillati</taxon>
        <taxon>Bacillota</taxon>
        <taxon>Clostridia</taxon>
        <taxon>Lachnospirales</taxon>
        <taxon>Lachnospiraceae</taxon>
        <taxon>Eisenbergiella</taxon>
    </lineage>
</organism>
<evidence type="ECO:0000313" key="4">
    <source>
        <dbReference type="Proteomes" id="UP000886883"/>
    </source>
</evidence>
<feature type="transmembrane region" description="Helical" evidence="1">
    <location>
        <begin position="104"/>
        <end position="122"/>
    </location>
</feature>
<dbReference type="EMBL" id="DWXE01000043">
    <property type="protein sequence ID" value="HJB92097.1"/>
    <property type="molecule type" value="Genomic_DNA"/>
</dbReference>
<keyword evidence="1" id="KW-1133">Transmembrane helix</keyword>
<dbReference type="Proteomes" id="UP000886883">
    <property type="component" value="Unassembled WGS sequence"/>
</dbReference>
<evidence type="ECO:0000313" key="3">
    <source>
        <dbReference type="EMBL" id="HJB92097.1"/>
    </source>
</evidence>
<evidence type="ECO:0000259" key="2">
    <source>
        <dbReference type="Pfam" id="PF00534"/>
    </source>
</evidence>
<evidence type="ECO:0000256" key="1">
    <source>
        <dbReference type="SAM" id="Phobius"/>
    </source>
</evidence>
<dbReference type="Gene3D" id="3.40.50.2000">
    <property type="entry name" value="Glycogen Phosphorylase B"/>
    <property type="match status" value="2"/>
</dbReference>
<dbReference type="PANTHER" id="PTHR12526">
    <property type="entry name" value="GLYCOSYLTRANSFERASE"/>
    <property type="match status" value="1"/>
</dbReference>
<keyword evidence="1" id="KW-0812">Transmembrane</keyword>
<comment type="caution">
    <text evidence="3">The sequence shown here is derived from an EMBL/GenBank/DDBJ whole genome shotgun (WGS) entry which is preliminary data.</text>
</comment>
<keyword evidence="1" id="KW-0472">Membrane</keyword>